<dbReference type="InterPro" id="IPR050615">
    <property type="entry name" value="ATP-dep_DNA_Helicase"/>
</dbReference>
<accession>A0A2K2H5Z1</accession>
<dbReference type="GO" id="GO:0005524">
    <property type="term" value="F:ATP binding"/>
    <property type="evidence" value="ECO:0007669"/>
    <property type="project" value="UniProtKB-KW"/>
</dbReference>
<evidence type="ECO:0000313" key="7">
    <source>
        <dbReference type="EMBL" id="PNU18657.1"/>
    </source>
</evidence>
<protein>
    <submittedName>
        <fullName evidence="7">DNA helicase</fullName>
    </submittedName>
</protein>
<feature type="domain" description="Helicase ATP-binding" evidence="5">
    <location>
        <begin position="260"/>
        <end position="432"/>
    </location>
</feature>
<feature type="domain" description="Helicase C-terminal" evidence="6">
    <location>
        <begin position="511"/>
        <end position="666"/>
    </location>
</feature>
<sequence length="697" mass="79186">MNFKDMQLPLSIKTTHANPVDEFFVPVLKLAITYDIAVGYFSSNWIRDAAEGIAHFAANGGQARWIISPELTKDDYEAIKLGDHGEIKPHILDDLIDRSFEKLFNNLKENTRDTLSWLIRDGVMEFKVGIPINKLSGIMHAKMGCFRDKEGNIIGFSGSYNLTAAAITNWEKIDIYSAWRSEESSLRTQEIIDEFEVMWKREDPNLSVYKPPEVSIERFIRHTSKAPRPYIIIQERPKLRVPEKFLSRGKLRPYQDEAINNWFKANGRGIFAMATGSGKTVTALSAMTQLTNYVINNDGKVVIIVSVPFVHLADQWESEAEAFGFNTFKCYLNSQKWLANVQNALSNMLLDITSHVMLITVNATFLNEPFQKILSGISSTIVFVADEMHNLGAPNLRRLLPSKAQFRLGLSATPNRYKDEQGSQALEDYFGATVFKFGLEDAIKHGFLCEYFYYPITVELTEFEMEEYIQLSKAISQAFAVGDNSDKDGPSDKLKNLLIKRARLISCAENKLPKLLELLRKEEDLKYCLIYCGNTIKDGVRYVDNTLKYIGNNLKIRAGKFTSTESKTERQNLLKRFADGDLQALAAIRCLDEGVDIPRTEKAYILASTSNPKEFVQRRGRVLRKSPGKKYAYIYDFIVAPNIENINASGSAIFNSERNLLKRELERVNEFVSLAINQGEAYKQLGKIKEKLHLLDL</sequence>
<dbReference type="RefSeq" id="WP_103116828.1">
    <property type="nucleotide sequence ID" value="NZ_PPFX01000058.1"/>
</dbReference>
<dbReference type="PANTHER" id="PTHR11274:SF0">
    <property type="entry name" value="GENERAL TRANSCRIPTION AND DNA REPAIR FACTOR IIH HELICASE SUBUNIT XPB"/>
    <property type="match status" value="1"/>
</dbReference>
<name>A0A2K2H5Z1_9BACT</name>
<keyword evidence="2" id="KW-0378">Hydrolase</keyword>
<dbReference type="SMART" id="SM00490">
    <property type="entry name" value="HELICc"/>
    <property type="match status" value="1"/>
</dbReference>
<evidence type="ECO:0000313" key="8">
    <source>
        <dbReference type="Proteomes" id="UP000236340"/>
    </source>
</evidence>
<evidence type="ECO:0000256" key="4">
    <source>
        <dbReference type="ARBA" id="ARBA00022840"/>
    </source>
</evidence>
<dbReference type="CDD" id="cd17926">
    <property type="entry name" value="DEXHc_RE"/>
    <property type="match status" value="1"/>
</dbReference>
<dbReference type="EMBL" id="PPFX01000058">
    <property type="protein sequence ID" value="PNU18657.1"/>
    <property type="molecule type" value="Genomic_DNA"/>
</dbReference>
<dbReference type="Proteomes" id="UP000236340">
    <property type="component" value="Unassembled WGS sequence"/>
</dbReference>
<dbReference type="Gene3D" id="3.40.50.300">
    <property type="entry name" value="P-loop containing nucleotide triphosphate hydrolases"/>
    <property type="match status" value="2"/>
</dbReference>
<dbReference type="OrthoDB" id="9804086at2"/>
<evidence type="ECO:0000256" key="1">
    <source>
        <dbReference type="ARBA" id="ARBA00022741"/>
    </source>
</evidence>
<evidence type="ECO:0000256" key="2">
    <source>
        <dbReference type="ARBA" id="ARBA00022801"/>
    </source>
</evidence>
<dbReference type="InterPro" id="IPR006935">
    <property type="entry name" value="Helicase/UvrB_N"/>
</dbReference>
<organism evidence="7 8">
    <name type="scientific">Geothermobacter hydrogeniphilus</name>
    <dbReference type="NCBI Taxonomy" id="1969733"/>
    <lineage>
        <taxon>Bacteria</taxon>
        <taxon>Pseudomonadati</taxon>
        <taxon>Thermodesulfobacteriota</taxon>
        <taxon>Desulfuromonadia</taxon>
        <taxon>Desulfuromonadales</taxon>
        <taxon>Geothermobacteraceae</taxon>
        <taxon>Geothermobacter</taxon>
    </lineage>
</organism>
<evidence type="ECO:0000259" key="6">
    <source>
        <dbReference type="PROSITE" id="PS51194"/>
    </source>
</evidence>
<evidence type="ECO:0000256" key="3">
    <source>
        <dbReference type="ARBA" id="ARBA00022806"/>
    </source>
</evidence>
<dbReference type="Pfam" id="PF00271">
    <property type="entry name" value="Helicase_C"/>
    <property type="match status" value="1"/>
</dbReference>
<comment type="caution">
    <text evidence="7">The sequence shown here is derived from an EMBL/GenBank/DDBJ whole genome shotgun (WGS) entry which is preliminary data.</text>
</comment>
<keyword evidence="4" id="KW-0067">ATP-binding</keyword>
<dbReference type="PROSITE" id="PS51192">
    <property type="entry name" value="HELICASE_ATP_BIND_1"/>
    <property type="match status" value="1"/>
</dbReference>
<gene>
    <name evidence="7" type="ORF">C2E25_16550</name>
</gene>
<dbReference type="PANTHER" id="PTHR11274">
    <property type="entry name" value="RAD25/XP-B DNA REPAIR HELICASE"/>
    <property type="match status" value="1"/>
</dbReference>
<dbReference type="GO" id="GO:0016787">
    <property type="term" value="F:hydrolase activity"/>
    <property type="evidence" value="ECO:0007669"/>
    <property type="project" value="UniProtKB-KW"/>
</dbReference>
<dbReference type="Pfam" id="PF04851">
    <property type="entry name" value="ResIII"/>
    <property type="match status" value="1"/>
</dbReference>
<dbReference type="SUPFAM" id="SSF52540">
    <property type="entry name" value="P-loop containing nucleoside triphosphate hydrolases"/>
    <property type="match status" value="1"/>
</dbReference>
<keyword evidence="1" id="KW-0547">Nucleotide-binding</keyword>
<dbReference type="GO" id="GO:0004386">
    <property type="term" value="F:helicase activity"/>
    <property type="evidence" value="ECO:0007669"/>
    <property type="project" value="UniProtKB-KW"/>
</dbReference>
<keyword evidence="3 7" id="KW-0347">Helicase</keyword>
<dbReference type="AlphaFoldDB" id="A0A2K2H5Z1"/>
<proteinExistence type="predicted"/>
<dbReference type="GO" id="GO:0003677">
    <property type="term" value="F:DNA binding"/>
    <property type="evidence" value="ECO:0007669"/>
    <property type="project" value="InterPro"/>
</dbReference>
<dbReference type="InterPro" id="IPR027417">
    <property type="entry name" value="P-loop_NTPase"/>
</dbReference>
<dbReference type="Gene3D" id="3.30.870.10">
    <property type="entry name" value="Endonuclease Chain A"/>
    <property type="match status" value="1"/>
</dbReference>
<reference evidence="7 8" key="1">
    <citation type="journal article" date="2018" name="Genome Announc.">
        <title>Genome Sequence of Geothermobacter sp. HR-1 Iron Reducer from the Loihi Seamount.</title>
        <authorList>
            <person name="Smith H."/>
            <person name="Abuyen K."/>
            <person name="Tremblay J."/>
            <person name="Savalia P."/>
            <person name="Perez-Rodriguez I."/>
            <person name="Emerson D."/>
            <person name="Tully B."/>
            <person name="Amend J."/>
        </authorList>
    </citation>
    <scope>NUCLEOTIDE SEQUENCE [LARGE SCALE GENOMIC DNA]</scope>
    <source>
        <strain evidence="7 8">HR-1</strain>
    </source>
</reference>
<dbReference type="PROSITE" id="PS51194">
    <property type="entry name" value="HELICASE_CTER"/>
    <property type="match status" value="1"/>
</dbReference>
<dbReference type="InterPro" id="IPR014001">
    <property type="entry name" value="Helicase_ATP-bd"/>
</dbReference>
<dbReference type="InterPro" id="IPR001650">
    <property type="entry name" value="Helicase_C-like"/>
</dbReference>
<evidence type="ECO:0000259" key="5">
    <source>
        <dbReference type="PROSITE" id="PS51192"/>
    </source>
</evidence>
<dbReference type="CDD" id="cd09179">
    <property type="entry name" value="PLDc_N_DEXD_a"/>
    <property type="match status" value="1"/>
</dbReference>
<dbReference type="SMART" id="SM00487">
    <property type="entry name" value="DEXDc"/>
    <property type="match status" value="1"/>
</dbReference>